<feature type="chain" id="PRO_5007871851" evidence="1">
    <location>
        <begin position="21"/>
        <end position="84"/>
    </location>
</feature>
<evidence type="ECO:0000313" key="2">
    <source>
        <dbReference type="EMBL" id="KZT37817.1"/>
    </source>
</evidence>
<protein>
    <submittedName>
        <fullName evidence="2">Uncharacterized protein</fullName>
    </submittedName>
</protein>
<sequence>MTTLSAIWTVTYFFPPSSLSLTLVFATRELAAYFDGFGAPDEILDHGDTDVSYLGDRITDVGVNELGNIYMKFDGDGKDNIYVC</sequence>
<keyword evidence="1" id="KW-0732">Signal</keyword>
<reference evidence="2 3" key="1">
    <citation type="journal article" date="2016" name="Mol. Biol. Evol.">
        <title>Comparative Genomics of Early-Diverging Mushroom-Forming Fungi Provides Insights into the Origins of Lignocellulose Decay Capabilities.</title>
        <authorList>
            <person name="Nagy L.G."/>
            <person name="Riley R."/>
            <person name="Tritt A."/>
            <person name="Adam C."/>
            <person name="Daum C."/>
            <person name="Floudas D."/>
            <person name="Sun H."/>
            <person name="Yadav J.S."/>
            <person name="Pangilinan J."/>
            <person name="Larsson K.H."/>
            <person name="Matsuura K."/>
            <person name="Barry K."/>
            <person name="Labutti K."/>
            <person name="Kuo R."/>
            <person name="Ohm R.A."/>
            <person name="Bhattacharya S.S."/>
            <person name="Shirouzu T."/>
            <person name="Yoshinaga Y."/>
            <person name="Martin F.M."/>
            <person name="Grigoriev I.V."/>
            <person name="Hibbett D.S."/>
        </authorList>
    </citation>
    <scope>NUCLEOTIDE SEQUENCE [LARGE SCALE GENOMIC DNA]</scope>
    <source>
        <strain evidence="2 3">HHB10207 ss-3</strain>
    </source>
</reference>
<evidence type="ECO:0000256" key="1">
    <source>
        <dbReference type="SAM" id="SignalP"/>
    </source>
</evidence>
<accession>A0A166CU64</accession>
<gene>
    <name evidence="2" type="ORF">SISSUDRAFT_1062486</name>
</gene>
<name>A0A166CU64_9AGAM</name>
<keyword evidence="3" id="KW-1185">Reference proteome</keyword>
<evidence type="ECO:0000313" key="3">
    <source>
        <dbReference type="Proteomes" id="UP000076798"/>
    </source>
</evidence>
<dbReference type="EMBL" id="KV428075">
    <property type="protein sequence ID" value="KZT37817.1"/>
    <property type="molecule type" value="Genomic_DNA"/>
</dbReference>
<dbReference type="AlphaFoldDB" id="A0A166CU64"/>
<dbReference type="Proteomes" id="UP000076798">
    <property type="component" value="Unassembled WGS sequence"/>
</dbReference>
<organism evidence="2 3">
    <name type="scientific">Sistotremastrum suecicum HHB10207 ss-3</name>
    <dbReference type="NCBI Taxonomy" id="1314776"/>
    <lineage>
        <taxon>Eukaryota</taxon>
        <taxon>Fungi</taxon>
        <taxon>Dikarya</taxon>
        <taxon>Basidiomycota</taxon>
        <taxon>Agaricomycotina</taxon>
        <taxon>Agaricomycetes</taxon>
        <taxon>Sistotremastrales</taxon>
        <taxon>Sistotremastraceae</taxon>
        <taxon>Sistotremastrum</taxon>
    </lineage>
</organism>
<feature type="signal peptide" evidence="1">
    <location>
        <begin position="1"/>
        <end position="20"/>
    </location>
</feature>
<proteinExistence type="predicted"/>